<gene>
    <name evidence="2" type="ORF">L21SP5_03701</name>
</gene>
<evidence type="ECO:0000256" key="1">
    <source>
        <dbReference type="ARBA" id="ARBA00022448"/>
    </source>
</evidence>
<name>A0A0S2I4H4_9BACT</name>
<dbReference type="KEGG" id="blq:L21SP5_03701"/>
<dbReference type="GO" id="GO:0015679">
    <property type="term" value="P:plasma membrane copper ion transport"/>
    <property type="evidence" value="ECO:0007669"/>
    <property type="project" value="TreeGrafter"/>
</dbReference>
<dbReference type="PANTHER" id="PTHR30097">
    <property type="entry name" value="CATION EFFLUX SYSTEM PROTEIN CUSB"/>
    <property type="match status" value="1"/>
</dbReference>
<protein>
    <submittedName>
        <fullName evidence="2">Efflux transporter, RND family, MFP subunit</fullName>
    </submittedName>
</protein>
<accession>A0A0S2I4H4</accession>
<keyword evidence="3" id="KW-1185">Reference proteome</keyword>
<dbReference type="STRING" id="1307839.L21SP5_03701"/>
<proteinExistence type="predicted"/>
<dbReference type="GO" id="GO:0030313">
    <property type="term" value="C:cell envelope"/>
    <property type="evidence" value="ECO:0007669"/>
    <property type="project" value="TreeGrafter"/>
</dbReference>
<evidence type="ECO:0000313" key="2">
    <source>
        <dbReference type="EMBL" id="ALO17299.1"/>
    </source>
</evidence>
<sequence length="387" mass="43844">MRLLFDFLVVNVGWIGFGIDYKNRIMAYKTLILMLISVFTMLSCREEMNVAPSSLQIDTVKQIAVSGKYIVSGELQRIQTTVVSPFRGSVKWLIANGDIVNKGDTIATINSGAKLQSNDKKEVLIQVQNRLEKNIELLQKILANKNIADNTNELIAELKAYGIMDEKVLLSLSNADQLQNILHEEIKATTITIQRIAQLHTKRMMSELYHVISPNDGEFKNIESDSIVKPGQVLGIVFNHSDDVFVFNAEKFPRKTWSNTVNIFTQHMSLEGRISECGDKSIFLAFPKKPERLDDFLNTRSKLKLFTEPENKILIKRSAVNRSGNTEWVFKKVGNTFKKVQVGTRQYNGALLEIISGLHHNDQIIVSSTKPIWDKTHLKISGFYAEN</sequence>
<organism evidence="2 3">
    <name type="scientific">Salinivirga cyanobacteriivorans</name>
    <dbReference type="NCBI Taxonomy" id="1307839"/>
    <lineage>
        <taxon>Bacteria</taxon>
        <taxon>Pseudomonadati</taxon>
        <taxon>Bacteroidota</taxon>
        <taxon>Bacteroidia</taxon>
        <taxon>Bacteroidales</taxon>
        <taxon>Salinivirgaceae</taxon>
        <taxon>Salinivirga</taxon>
    </lineage>
</organism>
<dbReference type="InterPro" id="IPR051909">
    <property type="entry name" value="MFP_Cation_Efflux"/>
</dbReference>
<keyword evidence="1" id="KW-0813">Transport</keyword>
<dbReference type="GO" id="GO:0060003">
    <property type="term" value="P:copper ion export"/>
    <property type="evidence" value="ECO:0007669"/>
    <property type="project" value="TreeGrafter"/>
</dbReference>
<dbReference type="AlphaFoldDB" id="A0A0S2I4H4"/>
<dbReference type="EMBL" id="CP013118">
    <property type="protein sequence ID" value="ALO17299.1"/>
    <property type="molecule type" value="Genomic_DNA"/>
</dbReference>
<reference evidence="2 3" key="1">
    <citation type="submission" date="2015-11" db="EMBL/GenBank/DDBJ databases">
        <title>Description and complete genome sequence of a novel strain predominating in hypersaline microbial mats and representing a new family of the Bacteriodetes phylum.</title>
        <authorList>
            <person name="Spring S."/>
            <person name="Bunk B."/>
            <person name="Sproer C."/>
            <person name="Klenk H.-P."/>
        </authorList>
    </citation>
    <scope>NUCLEOTIDE SEQUENCE [LARGE SCALE GENOMIC DNA]</scope>
    <source>
        <strain evidence="2 3">L21-Spi-D4</strain>
    </source>
</reference>
<evidence type="ECO:0000313" key="3">
    <source>
        <dbReference type="Proteomes" id="UP000064893"/>
    </source>
</evidence>
<dbReference type="PANTHER" id="PTHR30097:SF4">
    <property type="entry name" value="SLR6042 PROTEIN"/>
    <property type="match status" value="1"/>
</dbReference>
<dbReference type="Gene3D" id="2.40.420.20">
    <property type="match status" value="1"/>
</dbReference>
<dbReference type="Proteomes" id="UP000064893">
    <property type="component" value="Chromosome"/>
</dbReference>